<keyword evidence="2" id="KW-1185">Reference proteome</keyword>
<reference evidence="1 2" key="1">
    <citation type="submission" date="2021-01" db="EMBL/GenBank/DDBJ databases">
        <title>Genomics of switchgrass bacterial isolates.</title>
        <authorList>
            <person name="Shade A."/>
        </authorList>
    </citation>
    <scope>NUCLEOTIDE SEQUENCE [LARGE SCALE GENOMIC DNA]</scope>
    <source>
        <strain evidence="1 2">PvP111</strain>
    </source>
</reference>
<protein>
    <submittedName>
        <fullName evidence="1">Uncharacterized protein</fullName>
    </submittedName>
</protein>
<dbReference type="RefSeq" id="WP_204870064.1">
    <property type="nucleotide sequence ID" value="NZ_JAFBBK010000001.1"/>
</dbReference>
<evidence type="ECO:0000313" key="1">
    <source>
        <dbReference type="EMBL" id="MBM7417408.1"/>
    </source>
</evidence>
<organism evidence="1 2">
    <name type="scientific">Rhodococcoides corynebacterioides</name>
    <dbReference type="NCBI Taxonomy" id="53972"/>
    <lineage>
        <taxon>Bacteria</taxon>
        <taxon>Bacillati</taxon>
        <taxon>Actinomycetota</taxon>
        <taxon>Actinomycetes</taxon>
        <taxon>Mycobacteriales</taxon>
        <taxon>Nocardiaceae</taxon>
        <taxon>Rhodococcoides</taxon>
    </lineage>
</organism>
<gene>
    <name evidence="1" type="ORF">JOE42_004141</name>
</gene>
<name>A0ABS2KZQ4_9NOCA</name>
<dbReference type="Proteomes" id="UP000703038">
    <property type="component" value="Unassembled WGS sequence"/>
</dbReference>
<comment type="caution">
    <text evidence="1">The sequence shown here is derived from an EMBL/GenBank/DDBJ whole genome shotgun (WGS) entry which is preliminary data.</text>
</comment>
<proteinExistence type="predicted"/>
<sequence>MTTTDNDVTEIDSARPGLALLVDVLLPGTDTLPSGREVGAHERLLDQVLAADPALAAPVIAAGRRAGDAISVTLDDVQIWDAETREPVVFALTAAYYMSSAVYKALKIPLPGPRPIRQATEDEKYSEELLAPVRSRGAIYVTAPTPPAADTREDH</sequence>
<accession>A0ABS2KZQ4</accession>
<evidence type="ECO:0000313" key="2">
    <source>
        <dbReference type="Proteomes" id="UP000703038"/>
    </source>
</evidence>
<dbReference type="EMBL" id="JAFBBK010000001">
    <property type="protein sequence ID" value="MBM7417408.1"/>
    <property type="molecule type" value="Genomic_DNA"/>
</dbReference>